<comment type="caution">
    <text evidence="5">The sequence shown here is derived from an EMBL/GenBank/DDBJ whole genome shotgun (WGS) entry which is preliminary data.</text>
</comment>
<gene>
    <name evidence="5" type="ORF">ACFFHW_06325</name>
</gene>
<dbReference type="PANTHER" id="PTHR23523:SF2">
    <property type="entry name" value="2-NITROIMIDAZOLE TRANSPORTER"/>
    <property type="match status" value="1"/>
</dbReference>
<feature type="transmembrane region" description="Helical" evidence="4">
    <location>
        <begin position="371"/>
        <end position="390"/>
    </location>
</feature>
<proteinExistence type="predicted"/>
<feature type="transmembrane region" description="Helical" evidence="4">
    <location>
        <begin position="250"/>
        <end position="269"/>
    </location>
</feature>
<dbReference type="PANTHER" id="PTHR23523">
    <property type="match status" value="1"/>
</dbReference>
<feature type="transmembrane region" description="Helical" evidence="4">
    <location>
        <begin position="206"/>
        <end position="230"/>
    </location>
</feature>
<protein>
    <submittedName>
        <fullName evidence="5">CynX/NimT family MFS transporter</fullName>
    </submittedName>
</protein>
<evidence type="ECO:0000256" key="2">
    <source>
        <dbReference type="ARBA" id="ARBA00022989"/>
    </source>
</evidence>
<evidence type="ECO:0000313" key="6">
    <source>
        <dbReference type="Proteomes" id="UP001589814"/>
    </source>
</evidence>
<name>A0ABV6G3M5_9GAMM</name>
<dbReference type="Gene3D" id="1.20.1250.20">
    <property type="entry name" value="MFS general substrate transporter like domains"/>
    <property type="match status" value="2"/>
</dbReference>
<keyword evidence="6" id="KW-1185">Reference proteome</keyword>
<dbReference type="RefSeq" id="WP_019950555.1">
    <property type="nucleotide sequence ID" value="NZ_JBHLVX010000022.1"/>
</dbReference>
<organism evidence="5 6">
    <name type="scientific">Kushneria aurantia</name>
    <dbReference type="NCBI Taxonomy" id="504092"/>
    <lineage>
        <taxon>Bacteria</taxon>
        <taxon>Pseudomonadati</taxon>
        <taxon>Pseudomonadota</taxon>
        <taxon>Gammaproteobacteria</taxon>
        <taxon>Oceanospirillales</taxon>
        <taxon>Halomonadaceae</taxon>
        <taxon>Kushneria</taxon>
    </lineage>
</organism>
<feature type="transmembrane region" description="Helical" evidence="4">
    <location>
        <begin position="175"/>
        <end position="194"/>
    </location>
</feature>
<dbReference type="Pfam" id="PF07690">
    <property type="entry name" value="MFS_1"/>
    <property type="match status" value="1"/>
</dbReference>
<dbReference type="CDD" id="cd17339">
    <property type="entry name" value="MFS_NIMT_CynX_like"/>
    <property type="match status" value="1"/>
</dbReference>
<dbReference type="InterPro" id="IPR052524">
    <property type="entry name" value="MFS_Cyanate_Porter"/>
</dbReference>
<feature type="transmembrane region" description="Helical" evidence="4">
    <location>
        <begin position="42"/>
        <end position="68"/>
    </location>
</feature>
<dbReference type="Proteomes" id="UP001589814">
    <property type="component" value="Unassembled WGS sequence"/>
</dbReference>
<dbReference type="SUPFAM" id="SSF103473">
    <property type="entry name" value="MFS general substrate transporter"/>
    <property type="match status" value="1"/>
</dbReference>
<feature type="transmembrane region" description="Helical" evidence="4">
    <location>
        <begin position="141"/>
        <end position="163"/>
    </location>
</feature>
<feature type="transmembrane region" description="Helical" evidence="4">
    <location>
        <begin position="305"/>
        <end position="328"/>
    </location>
</feature>
<dbReference type="InterPro" id="IPR036259">
    <property type="entry name" value="MFS_trans_sf"/>
</dbReference>
<accession>A0ABV6G3M5</accession>
<sequence length="400" mass="41283">MPSATTKNERERCAALLWLAAFALAAINLRAPIVVIGPVLDPIMAGLAISAGAASLLTTGMLLCFGLFSPLAPGLAARLGLDRAIAAALTAVALGALLRGIENFPIMLAGTLLTGLGIACGNVFMPSLVKRDRSEKLGQTMGLYTVIMGIGATLAAASAVPLMRIGESWTLPVRLWAGLALVTALSWWWLARRAPAEGSTGPRGRITALLGSSVAWSLTLFMGLQSLGFYTLQTWLPAVATAAGVSQAGAGTMLSLINLTSIPASYVIARSAARSHHPGRLVLGLCALIAMALVGLMVAPTPLSLLWAVMLGAGQGGSFSFALTMIVLRTRRAQHAAMLSGMSQSLGYLMAAGGPLLFGALHGVSGSWQPSLMLLLGLLAVQMSAGLLIARPRMVALREA</sequence>
<dbReference type="InterPro" id="IPR011701">
    <property type="entry name" value="MFS"/>
</dbReference>
<keyword evidence="3 4" id="KW-0472">Membrane</keyword>
<evidence type="ECO:0000256" key="3">
    <source>
        <dbReference type="ARBA" id="ARBA00023136"/>
    </source>
</evidence>
<evidence type="ECO:0000256" key="1">
    <source>
        <dbReference type="ARBA" id="ARBA00022692"/>
    </source>
</evidence>
<dbReference type="EMBL" id="JBHLVX010000022">
    <property type="protein sequence ID" value="MFC0267612.1"/>
    <property type="molecule type" value="Genomic_DNA"/>
</dbReference>
<evidence type="ECO:0000256" key="4">
    <source>
        <dbReference type="SAM" id="Phobius"/>
    </source>
</evidence>
<feature type="transmembrane region" description="Helical" evidence="4">
    <location>
        <begin position="104"/>
        <end position="129"/>
    </location>
</feature>
<keyword evidence="1 4" id="KW-0812">Transmembrane</keyword>
<reference evidence="5 6" key="1">
    <citation type="submission" date="2024-09" db="EMBL/GenBank/DDBJ databases">
        <authorList>
            <person name="Sun Q."/>
            <person name="Mori K."/>
        </authorList>
    </citation>
    <scope>NUCLEOTIDE SEQUENCE [LARGE SCALE GENOMIC DNA]</scope>
    <source>
        <strain evidence="5 6">CCM 7415</strain>
    </source>
</reference>
<keyword evidence="2 4" id="KW-1133">Transmembrane helix</keyword>
<feature type="transmembrane region" description="Helical" evidence="4">
    <location>
        <begin position="80"/>
        <end position="98"/>
    </location>
</feature>
<evidence type="ECO:0000313" key="5">
    <source>
        <dbReference type="EMBL" id="MFC0267612.1"/>
    </source>
</evidence>
<feature type="transmembrane region" description="Helical" evidence="4">
    <location>
        <begin position="281"/>
        <end position="299"/>
    </location>
</feature>